<evidence type="ECO:0000313" key="2">
    <source>
        <dbReference type="EMBL" id="CAG6553564.1"/>
    </source>
</evidence>
<protein>
    <submittedName>
        <fullName evidence="2">(northern house mosquito) hypothetical protein</fullName>
    </submittedName>
</protein>
<dbReference type="EMBL" id="HBUE01144575">
    <property type="protein sequence ID" value="CAG6502325.1"/>
    <property type="molecule type" value="Transcribed_RNA"/>
</dbReference>
<organism evidence="2">
    <name type="scientific">Culex pipiens</name>
    <name type="common">House mosquito</name>
    <dbReference type="NCBI Taxonomy" id="7175"/>
    <lineage>
        <taxon>Eukaryota</taxon>
        <taxon>Metazoa</taxon>
        <taxon>Ecdysozoa</taxon>
        <taxon>Arthropoda</taxon>
        <taxon>Hexapoda</taxon>
        <taxon>Insecta</taxon>
        <taxon>Pterygota</taxon>
        <taxon>Neoptera</taxon>
        <taxon>Endopterygota</taxon>
        <taxon>Diptera</taxon>
        <taxon>Nematocera</taxon>
        <taxon>Culicoidea</taxon>
        <taxon>Culicidae</taxon>
        <taxon>Culicinae</taxon>
        <taxon>Culicini</taxon>
        <taxon>Culex</taxon>
        <taxon>Culex</taxon>
    </lineage>
</organism>
<feature type="region of interest" description="Disordered" evidence="1">
    <location>
        <begin position="1"/>
        <end position="105"/>
    </location>
</feature>
<dbReference type="EMBL" id="HBUE01249428">
    <property type="protein sequence ID" value="CAG6553564.1"/>
    <property type="molecule type" value="Transcribed_RNA"/>
</dbReference>
<sequence length="116" mass="12941">MLTGDRTRTSANPQADTFSWRKEERFRGPARNNPRWRSRRAKPSTWRCLRLSRKRRGGAGSQRCSDPTNRSKFGATTKVVSPSPRTVATTPARSTSTSGITTSGIPSSKVWLSWST</sequence>
<reference evidence="2" key="1">
    <citation type="submission" date="2021-05" db="EMBL/GenBank/DDBJ databases">
        <authorList>
            <person name="Alioto T."/>
            <person name="Alioto T."/>
            <person name="Gomez Garrido J."/>
        </authorList>
    </citation>
    <scope>NUCLEOTIDE SEQUENCE</scope>
</reference>
<proteinExistence type="predicted"/>
<evidence type="ECO:0000256" key="1">
    <source>
        <dbReference type="SAM" id="MobiDB-lite"/>
    </source>
</evidence>
<feature type="compositionally biased region" description="Low complexity" evidence="1">
    <location>
        <begin position="94"/>
        <end position="105"/>
    </location>
</feature>
<accession>A0A8D8IHY6</accession>
<feature type="compositionally biased region" description="Polar residues" evidence="1">
    <location>
        <begin position="62"/>
        <end position="71"/>
    </location>
</feature>
<feature type="compositionally biased region" description="Polar residues" evidence="1">
    <location>
        <begin position="78"/>
        <end position="93"/>
    </location>
</feature>
<name>A0A8D8IHY6_CULPI</name>
<dbReference type="AlphaFoldDB" id="A0A8D8IHY6"/>